<gene>
    <name evidence="3" type="ORF">CXB51_029261</name>
</gene>
<keyword evidence="4" id="KW-1185">Reference proteome</keyword>
<sequence>MSGSDVSGSDSNASERSSLDGLDMDGIEVDELCDSDDSVRLESAHESDSDGQNWPEFNLENDMNNPILKVGMLFKSKDSLKEAAKQYGRLNSYFIKFPKNDLRRLKAVCNEKCFWFIWASRLNPNDPTDQTWQIRTSNPNHTCSKVYKNRNVTSAWIGEQYKEKFIADPEYSLKSLQQDVKRDFCYLVSLTKCRRAKLRALELIEGAHKAQYEKIYEYLLEACKDGYRAGCRRIVGLDGCFLKGYYGGYLLAAVGIDANNGIYPLAYAAVESENQASWLWFLELLVIDLEIVSSYQITFMSDKQKGLLEAICMLFPNAETRYCVRHLHSNFKNAGFRTKELKDLLWKAARASTTREFDDAMDELRKTNQHAYDWLKKKSPTHWSRSHFSIRSHSDMLMNNLSESFNKMILETRGKPILTMMETVGTKIMLLIVKKKEEADKWKGILCPKIKKNLDVNIKDSLRNWDLTGIPCTHALAVIHVKNEFPETYVQTWYTKQTQLQIYSNFVSLVRGPKQWAPLSNMLPVLPPLLRRPPGRPTKVRRKEPDEPQTTERLSKREVEMRCSKCKIIGHNKRSCKGEVGQNFPVKRHQVGVRTQQQATPSQQEGTPTQQGAPTQLPTAPTQIPTAPTHQEAALRQKLPLKRKSTTTTVRWIPSTQESSMTDH</sequence>
<dbReference type="PANTHER" id="PTHR31973">
    <property type="entry name" value="POLYPROTEIN, PUTATIVE-RELATED"/>
    <property type="match status" value="1"/>
</dbReference>
<dbReference type="OrthoDB" id="1001935at2759"/>
<dbReference type="PANTHER" id="PTHR31973:SF187">
    <property type="entry name" value="MUTATOR TRANSPOSASE MUDRA PROTEIN"/>
    <property type="match status" value="1"/>
</dbReference>
<feature type="compositionally biased region" description="Polar residues" evidence="1">
    <location>
        <begin position="1"/>
        <end position="16"/>
    </location>
</feature>
<comment type="caution">
    <text evidence="3">The sequence shown here is derived from an EMBL/GenBank/DDBJ whole genome shotgun (WGS) entry which is preliminary data.</text>
</comment>
<evidence type="ECO:0000259" key="2">
    <source>
        <dbReference type="SMART" id="SM00575"/>
    </source>
</evidence>
<dbReference type="SMART" id="SM00575">
    <property type="entry name" value="ZnF_PMZ"/>
    <property type="match status" value="1"/>
</dbReference>
<accession>A0A8J5Y8Y3</accession>
<name>A0A8J5Y8Y3_9ROSI</name>
<feature type="region of interest" description="Disordered" evidence="1">
    <location>
        <begin position="528"/>
        <end position="557"/>
    </location>
</feature>
<dbReference type="Proteomes" id="UP000701853">
    <property type="component" value="Chromosome 11"/>
</dbReference>
<feature type="compositionally biased region" description="Basic and acidic residues" evidence="1">
    <location>
        <begin position="38"/>
        <end position="48"/>
    </location>
</feature>
<dbReference type="InterPro" id="IPR018289">
    <property type="entry name" value="MULE_transposase_dom"/>
</dbReference>
<feature type="region of interest" description="Disordered" evidence="1">
    <location>
        <begin position="591"/>
        <end position="664"/>
    </location>
</feature>
<dbReference type="AlphaFoldDB" id="A0A8J5Y8Y3"/>
<feature type="region of interest" description="Disordered" evidence="1">
    <location>
        <begin position="1"/>
        <end position="24"/>
    </location>
</feature>
<reference evidence="3 4" key="1">
    <citation type="journal article" date="2021" name="bioRxiv">
        <title>The Gossypium anomalum genome as a resource for cotton improvement and evolutionary analysis of hybrid incompatibility.</title>
        <authorList>
            <person name="Grover C.E."/>
            <person name="Yuan D."/>
            <person name="Arick M.A."/>
            <person name="Miller E.R."/>
            <person name="Hu G."/>
            <person name="Peterson D.G."/>
            <person name="Wendel J.F."/>
            <person name="Udall J.A."/>
        </authorList>
    </citation>
    <scope>NUCLEOTIDE SEQUENCE [LARGE SCALE GENOMIC DNA]</scope>
    <source>
        <strain evidence="3">JFW-Udall</strain>
        <tissue evidence="3">Leaf</tissue>
    </source>
</reference>
<organism evidence="3 4">
    <name type="scientific">Gossypium anomalum</name>
    <dbReference type="NCBI Taxonomy" id="47600"/>
    <lineage>
        <taxon>Eukaryota</taxon>
        <taxon>Viridiplantae</taxon>
        <taxon>Streptophyta</taxon>
        <taxon>Embryophyta</taxon>
        <taxon>Tracheophyta</taxon>
        <taxon>Spermatophyta</taxon>
        <taxon>Magnoliopsida</taxon>
        <taxon>eudicotyledons</taxon>
        <taxon>Gunneridae</taxon>
        <taxon>Pentapetalae</taxon>
        <taxon>rosids</taxon>
        <taxon>malvids</taxon>
        <taxon>Malvales</taxon>
        <taxon>Malvaceae</taxon>
        <taxon>Malvoideae</taxon>
        <taxon>Gossypium</taxon>
    </lineage>
</organism>
<dbReference type="GO" id="GO:0008270">
    <property type="term" value="F:zinc ion binding"/>
    <property type="evidence" value="ECO:0007669"/>
    <property type="project" value="InterPro"/>
</dbReference>
<feature type="compositionally biased region" description="Polar residues" evidence="1">
    <location>
        <begin position="646"/>
        <end position="664"/>
    </location>
</feature>
<evidence type="ECO:0000256" key="1">
    <source>
        <dbReference type="SAM" id="MobiDB-lite"/>
    </source>
</evidence>
<feature type="compositionally biased region" description="Polar residues" evidence="1">
    <location>
        <begin position="593"/>
        <end position="602"/>
    </location>
</feature>
<evidence type="ECO:0000313" key="4">
    <source>
        <dbReference type="Proteomes" id="UP000701853"/>
    </source>
</evidence>
<dbReference type="EMBL" id="JAHUZN010000011">
    <property type="protein sequence ID" value="KAG8479744.1"/>
    <property type="molecule type" value="Genomic_DNA"/>
</dbReference>
<feature type="domain" description="Zinc finger PMZ-type" evidence="2">
    <location>
        <begin position="463"/>
        <end position="485"/>
    </location>
</feature>
<protein>
    <recommendedName>
        <fullName evidence="2">Zinc finger PMZ-type domain-containing protein</fullName>
    </recommendedName>
</protein>
<proteinExistence type="predicted"/>
<feature type="compositionally biased region" description="Low complexity" evidence="1">
    <location>
        <begin position="603"/>
        <end position="631"/>
    </location>
</feature>
<feature type="region of interest" description="Disordered" evidence="1">
    <location>
        <begin position="38"/>
        <end position="57"/>
    </location>
</feature>
<dbReference type="InterPro" id="IPR006564">
    <property type="entry name" value="Znf_PMZ"/>
</dbReference>
<dbReference type="Pfam" id="PF10551">
    <property type="entry name" value="MULE"/>
    <property type="match status" value="1"/>
</dbReference>
<evidence type="ECO:0000313" key="3">
    <source>
        <dbReference type="EMBL" id="KAG8479744.1"/>
    </source>
</evidence>